<feature type="domain" description="MoaB/Mog" evidence="7">
    <location>
        <begin position="180"/>
        <end position="318"/>
    </location>
</feature>
<keyword evidence="6" id="KW-0500">Molybdenum</keyword>
<keyword evidence="6" id="KW-0460">Magnesium</keyword>
<dbReference type="Proteomes" id="UP001595533">
    <property type="component" value="Unassembled WGS sequence"/>
</dbReference>
<dbReference type="InterPro" id="IPR005111">
    <property type="entry name" value="MoeA_C_domain_IV"/>
</dbReference>
<dbReference type="Gene3D" id="3.90.105.10">
    <property type="entry name" value="Molybdopterin biosynthesis moea protein, domain 2"/>
    <property type="match status" value="1"/>
</dbReference>
<keyword evidence="6" id="KW-0479">Metal-binding</keyword>
<dbReference type="SUPFAM" id="SSF63867">
    <property type="entry name" value="MoeA C-terminal domain-like"/>
    <property type="match status" value="1"/>
</dbReference>
<evidence type="ECO:0000256" key="2">
    <source>
        <dbReference type="ARBA" id="ARBA00005046"/>
    </source>
</evidence>
<dbReference type="Pfam" id="PF03454">
    <property type="entry name" value="MoeA_C"/>
    <property type="match status" value="1"/>
</dbReference>
<organism evidence="8 9">
    <name type="scientific">Marinicella sediminis</name>
    <dbReference type="NCBI Taxonomy" id="1792834"/>
    <lineage>
        <taxon>Bacteria</taxon>
        <taxon>Pseudomonadati</taxon>
        <taxon>Pseudomonadota</taxon>
        <taxon>Gammaproteobacteria</taxon>
        <taxon>Lysobacterales</taxon>
        <taxon>Marinicellaceae</taxon>
        <taxon>Marinicella</taxon>
    </lineage>
</organism>
<dbReference type="RefSeq" id="WP_198538170.1">
    <property type="nucleotide sequence ID" value="NZ_JBHRTS010000003.1"/>
</dbReference>
<dbReference type="EMBL" id="JBHRTS010000003">
    <property type="protein sequence ID" value="MFC3193846.1"/>
    <property type="molecule type" value="Genomic_DNA"/>
</dbReference>
<keyword evidence="6" id="KW-0808">Transferase</keyword>
<dbReference type="NCBIfam" id="TIGR00177">
    <property type="entry name" value="molyb_syn"/>
    <property type="match status" value="1"/>
</dbReference>
<protein>
    <recommendedName>
        <fullName evidence="6">Molybdopterin molybdenumtransferase</fullName>
        <ecNumber evidence="6">2.10.1.1</ecNumber>
    </recommendedName>
</protein>
<dbReference type="SUPFAM" id="SSF53218">
    <property type="entry name" value="Molybdenum cofactor biosynthesis proteins"/>
    <property type="match status" value="1"/>
</dbReference>
<dbReference type="InterPro" id="IPR036135">
    <property type="entry name" value="MoeA_linker/N_sf"/>
</dbReference>
<evidence type="ECO:0000256" key="5">
    <source>
        <dbReference type="ARBA" id="ARBA00047317"/>
    </source>
</evidence>
<comment type="caution">
    <text evidence="8">The sequence shown here is derived from an EMBL/GenBank/DDBJ whole genome shotgun (WGS) entry which is preliminary data.</text>
</comment>
<dbReference type="InterPro" id="IPR038987">
    <property type="entry name" value="MoeA-like"/>
</dbReference>
<dbReference type="Gene3D" id="2.40.340.10">
    <property type="entry name" value="MoeA, C-terminal, domain IV"/>
    <property type="match status" value="1"/>
</dbReference>
<dbReference type="EC" id="2.10.1.1" evidence="6"/>
<evidence type="ECO:0000256" key="4">
    <source>
        <dbReference type="ARBA" id="ARBA00023150"/>
    </source>
</evidence>
<proteinExistence type="inferred from homology"/>
<keyword evidence="9" id="KW-1185">Reference proteome</keyword>
<comment type="similarity">
    <text evidence="3 6">Belongs to the MoeA family.</text>
</comment>
<comment type="cofactor">
    <cofactor evidence="6">
        <name>Mg(2+)</name>
        <dbReference type="ChEBI" id="CHEBI:18420"/>
    </cofactor>
</comment>
<dbReference type="Gene3D" id="2.170.190.11">
    <property type="entry name" value="Molybdopterin biosynthesis moea protein, domain 3"/>
    <property type="match status" value="1"/>
</dbReference>
<comment type="pathway">
    <text evidence="2 6">Cofactor biosynthesis; molybdopterin biosynthesis.</text>
</comment>
<evidence type="ECO:0000313" key="8">
    <source>
        <dbReference type="EMBL" id="MFC3193846.1"/>
    </source>
</evidence>
<dbReference type="SUPFAM" id="SSF63882">
    <property type="entry name" value="MoeA N-terminal region -like"/>
    <property type="match status" value="1"/>
</dbReference>
<accession>A0ABV7J6T5</accession>
<dbReference type="SMART" id="SM00852">
    <property type="entry name" value="MoCF_biosynth"/>
    <property type="match status" value="1"/>
</dbReference>
<dbReference type="Pfam" id="PF03453">
    <property type="entry name" value="MoeA_N"/>
    <property type="match status" value="1"/>
</dbReference>
<gene>
    <name evidence="8" type="primary">glp</name>
    <name evidence="8" type="ORF">ACFODZ_06305</name>
</gene>
<evidence type="ECO:0000256" key="1">
    <source>
        <dbReference type="ARBA" id="ARBA00002901"/>
    </source>
</evidence>
<name>A0ABV7J6T5_9GAMM</name>
<dbReference type="NCBIfam" id="NF045515">
    <property type="entry name" value="Glp_gephyrin"/>
    <property type="match status" value="1"/>
</dbReference>
<comment type="catalytic activity">
    <reaction evidence="5">
        <text>adenylyl-molybdopterin + molybdate = Mo-molybdopterin + AMP + H(+)</text>
        <dbReference type="Rhea" id="RHEA:35047"/>
        <dbReference type="ChEBI" id="CHEBI:15378"/>
        <dbReference type="ChEBI" id="CHEBI:36264"/>
        <dbReference type="ChEBI" id="CHEBI:62727"/>
        <dbReference type="ChEBI" id="CHEBI:71302"/>
        <dbReference type="ChEBI" id="CHEBI:456215"/>
        <dbReference type="EC" id="2.10.1.1"/>
    </reaction>
</comment>
<dbReference type="InterPro" id="IPR001453">
    <property type="entry name" value="MoaB/Mog_dom"/>
</dbReference>
<evidence type="ECO:0000256" key="3">
    <source>
        <dbReference type="ARBA" id="ARBA00010763"/>
    </source>
</evidence>
<dbReference type="PANTHER" id="PTHR10192:SF5">
    <property type="entry name" value="GEPHYRIN"/>
    <property type="match status" value="1"/>
</dbReference>
<reference evidence="9" key="1">
    <citation type="journal article" date="2019" name="Int. J. Syst. Evol. Microbiol.">
        <title>The Global Catalogue of Microorganisms (GCM) 10K type strain sequencing project: providing services to taxonomists for standard genome sequencing and annotation.</title>
        <authorList>
            <consortium name="The Broad Institute Genomics Platform"/>
            <consortium name="The Broad Institute Genome Sequencing Center for Infectious Disease"/>
            <person name="Wu L."/>
            <person name="Ma J."/>
        </authorList>
    </citation>
    <scope>NUCLEOTIDE SEQUENCE [LARGE SCALE GENOMIC DNA]</scope>
    <source>
        <strain evidence="9">KCTC 42953</strain>
    </source>
</reference>
<dbReference type="InterPro" id="IPR036688">
    <property type="entry name" value="MoeA_C_domain_IV_sf"/>
</dbReference>
<dbReference type="Pfam" id="PF00994">
    <property type="entry name" value="MoCF_biosynth"/>
    <property type="match status" value="1"/>
</dbReference>
<dbReference type="InterPro" id="IPR005110">
    <property type="entry name" value="MoeA_linker/N"/>
</dbReference>
<keyword evidence="4 6" id="KW-0501">Molybdenum cofactor biosynthesis</keyword>
<evidence type="ECO:0000259" key="7">
    <source>
        <dbReference type="SMART" id="SM00852"/>
    </source>
</evidence>
<sequence length="409" mass="43768">MKSVSFSQAIKSVTTVAAAHSLNEETVSLSCATGRYLVSDVKALVDVPATDCSRMDGYAINHQFYRSQQGASMALGTAIHAGDKSPDQDCSQLAIPVMTGALLPPGTDTVVMKEHCLVQGATITIDHPVNKGDHLRKQGSDLRTGKRIIQAPRRLTPADLGLLASAGHHEVLVRARPQVALMMSGDELLQPGQSLSPGMAYDANTPMLKALLEEMGCSVTLLPCLKDDSAAVNKQLSELETAEYDLIITVGGVSMGDRDFLPEALQNLGSIVFHKANIKPGFPVLFGQLHSAIFYGLPGNPVSAFSCLLELVYPALKILNGHSTGNLMSWPALTTQEIHKSHMRREFMRGRYTLGASGQLEVTVCGSQASSRIGSLAEANCLLVINESQQDLKEGSQVMIHPFIQIPAG</sequence>
<dbReference type="InterPro" id="IPR036425">
    <property type="entry name" value="MoaB/Mog-like_dom_sf"/>
</dbReference>
<dbReference type="CDD" id="cd00887">
    <property type="entry name" value="MoeA"/>
    <property type="match status" value="1"/>
</dbReference>
<dbReference type="PANTHER" id="PTHR10192">
    <property type="entry name" value="MOLYBDOPTERIN BIOSYNTHESIS PROTEIN"/>
    <property type="match status" value="1"/>
</dbReference>
<evidence type="ECO:0000313" key="9">
    <source>
        <dbReference type="Proteomes" id="UP001595533"/>
    </source>
</evidence>
<dbReference type="Gene3D" id="3.40.980.10">
    <property type="entry name" value="MoaB/Mog-like domain"/>
    <property type="match status" value="1"/>
</dbReference>
<evidence type="ECO:0000256" key="6">
    <source>
        <dbReference type="RuleBase" id="RU365090"/>
    </source>
</evidence>
<comment type="function">
    <text evidence="1 6">Catalyzes the insertion of molybdate into adenylated molybdopterin with the concomitant release of AMP.</text>
</comment>